<sequence length="89" mass="9461">MRQQQAQNRLKKPDSDWQAGKVDVLEPLPGHSSSDQVPMPEVVQADPPLHRGPAAIGSSSRPPDSSTPPGPGSPSRCSEPSSSLKIRLD</sequence>
<comment type="caution">
    <text evidence="2">The sequence shown here is derived from an EMBL/GenBank/DDBJ whole genome shotgun (WGS) entry which is preliminary data.</text>
</comment>
<protein>
    <submittedName>
        <fullName evidence="2">Uncharacterized protein</fullName>
    </submittedName>
</protein>
<evidence type="ECO:0000256" key="1">
    <source>
        <dbReference type="SAM" id="MobiDB-lite"/>
    </source>
</evidence>
<evidence type="ECO:0000313" key="2">
    <source>
        <dbReference type="EMBL" id="GMH29924.1"/>
    </source>
</evidence>
<feature type="region of interest" description="Disordered" evidence="1">
    <location>
        <begin position="1"/>
        <end position="89"/>
    </location>
</feature>
<feature type="compositionally biased region" description="Low complexity" evidence="1">
    <location>
        <begin position="73"/>
        <end position="83"/>
    </location>
</feature>
<dbReference type="AlphaFoldDB" id="A0AAD3Y7D4"/>
<accession>A0AAD3Y7D4</accession>
<reference evidence="2" key="1">
    <citation type="submission" date="2023-05" db="EMBL/GenBank/DDBJ databases">
        <title>Nepenthes gracilis genome sequencing.</title>
        <authorList>
            <person name="Fukushima K."/>
        </authorList>
    </citation>
    <scope>NUCLEOTIDE SEQUENCE</scope>
    <source>
        <strain evidence="2">SING2019-196</strain>
    </source>
</reference>
<evidence type="ECO:0000313" key="3">
    <source>
        <dbReference type="Proteomes" id="UP001279734"/>
    </source>
</evidence>
<proteinExistence type="predicted"/>
<keyword evidence="3" id="KW-1185">Reference proteome</keyword>
<dbReference type="Proteomes" id="UP001279734">
    <property type="component" value="Unassembled WGS sequence"/>
</dbReference>
<gene>
    <name evidence="2" type="ORF">Nepgr_031767</name>
</gene>
<name>A0AAD3Y7D4_NEPGR</name>
<organism evidence="2 3">
    <name type="scientific">Nepenthes gracilis</name>
    <name type="common">Slender pitcher plant</name>
    <dbReference type="NCBI Taxonomy" id="150966"/>
    <lineage>
        <taxon>Eukaryota</taxon>
        <taxon>Viridiplantae</taxon>
        <taxon>Streptophyta</taxon>
        <taxon>Embryophyta</taxon>
        <taxon>Tracheophyta</taxon>
        <taxon>Spermatophyta</taxon>
        <taxon>Magnoliopsida</taxon>
        <taxon>eudicotyledons</taxon>
        <taxon>Gunneridae</taxon>
        <taxon>Pentapetalae</taxon>
        <taxon>Caryophyllales</taxon>
        <taxon>Nepenthaceae</taxon>
        <taxon>Nepenthes</taxon>
    </lineage>
</organism>
<dbReference type="EMBL" id="BSYO01000037">
    <property type="protein sequence ID" value="GMH29924.1"/>
    <property type="molecule type" value="Genomic_DNA"/>
</dbReference>